<evidence type="ECO:0000259" key="1">
    <source>
        <dbReference type="Pfam" id="PF09356"/>
    </source>
</evidence>
<accession>A0A921NRL9</accession>
<dbReference type="InterPro" id="IPR011928">
    <property type="entry name" value="Phage_phiJL001_Gp84"/>
</dbReference>
<keyword evidence="3" id="KW-1185">Reference proteome</keyword>
<protein>
    <recommendedName>
        <fullName evidence="1">Bacteriophage phiJL001 Gp84 C-terminal domain-containing protein</fullName>
    </recommendedName>
</protein>
<dbReference type="RefSeq" id="WP_236549651.1">
    <property type="nucleotide sequence ID" value="NZ_APKE01000003.1"/>
</dbReference>
<dbReference type="NCBIfam" id="TIGR02218">
    <property type="entry name" value="phg_TIGR02218"/>
    <property type="match status" value="1"/>
</dbReference>
<dbReference type="EMBL" id="APKE01000003">
    <property type="protein sequence ID" value="KAF0677422.1"/>
    <property type="molecule type" value="Genomic_DNA"/>
</dbReference>
<comment type="caution">
    <text evidence="2">The sequence shown here is derived from an EMBL/GenBank/DDBJ whole genome shotgun (WGS) entry which is preliminary data.</text>
</comment>
<evidence type="ECO:0000313" key="2">
    <source>
        <dbReference type="EMBL" id="KAF0677422.1"/>
    </source>
</evidence>
<sequence>MTAGMPAGGTLDAHLAGGVTTVCRCWFLERRDGFRMGFTDHDAALRFEGMEFRPHDGLSGRAIEQTSGLSVDNGEVVGILSGAALEERDILSGRFDGAALTAWSVNWADPAQRAMEFRGTLGEITRNGNSFAAELRGLSDALAAPTGRVYQAPCGAVLGDARCGVELSPGAFCAEVALVRGGADGELVPGPLEDHEPGWFAGGRAVFLDGACAGQTVPIRRDRQAGEERRIELWQSPCGDLRPGDRVRLLAGCDKDAQTCAHKFGNIENFQGFPHLPGDDWLMAVPDRGARNDGGSLVR</sequence>
<dbReference type="Pfam" id="PF09356">
    <property type="entry name" value="Phage_BR0599"/>
    <property type="match status" value="1"/>
</dbReference>
<evidence type="ECO:0000313" key="3">
    <source>
        <dbReference type="Proteomes" id="UP000698242"/>
    </source>
</evidence>
<reference evidence="2" key="1">
    <citation type="submission" date="2013-03" db="EMBL/GenBank/DDBJ databases">
        <title>Genome Sequence of the Profundibacterium mesophilum strain KAUST100406-0324T from Red Sea, a novel genus in the family Rhodobacteraceae.</title>
        <authorList>
            <person name="Essack M."/>
            <person name="Alam I."/>
            <person name="Lafi F."/>
            <person name="Alawi W."/>
            <person name="Kamanu F."/>
            <person name="Al-Suwailem A."/>
            <person name="Lee O.O."/>
            <person name="Xu Y."/>
            <person name="Bajic V."/>
            <person name="Qian P.-Y."/>
            <person name="Archer J."/>
        </authorList>
    </citation>
    <scope>NUCLEOTIDE SEQUENCE</scope>
    <source>
        <strain evidence="2">KAUST100406-0324</strain>
    </source>
</reference>
<proteinExistence type="predicted"/>
<dbReference type="Proteomes" id="UP000698242">
    <property type="component" value="Unassembled WGS sequence"/>
</dbReference>
<dbReference type="InterPro" id="IPR018964">
    <property type="entry name" value="Phage_phiJL001_Gp84_C"/>
</dbReference>
<dbReference type="AlphaFoldDB" id="A0A921NRL9"/>
<name>A0A921NRL9_9RHOB</name>
<organism evidence="2 3">
    <name type="scientific">Profundibacterium mesophilum KAUST100406-0324</name>
    <dbReference type="NCBI Taxonomy" id="1037889"/>
    <lineage>
        <taxon>Bacteria</taxon>
        <taxon>Pseudomonadati</taxon>
        <taxon>Pseudomonadota</taxon>
        <taxon>Alphaproteobacteria</taxon>
        <taxon>Rhodobacterales</taxon>
        <taxon>Roseobacteraceae</taxon>
        <taxon>Profundibacterium</taxon>
    </lineage>
</organism>
<gene>
    <name evidence="2" type="ORF">PMES_00208</name>
</gene>
<dbReference type="Pfam" id="PF09931">
    <property type="entry name" value="Phage_phiJL001_Gp84_N"/>
    <property type="match status" value="1"/>
</dbReference>
<feature type="domain" description="Bacteriophage phiJL001 Gp84 C-terminal" evidence="1">
    <location>
        <begin position="198"/>
        <end position="280"/>
    </location>
</feature>